<feature type="chain" id="PRO_5011506074" evidence="1">
    <location>
        <begin position="29"/>
        <end position="185"/>
    </location>
</feature>
<dbReference type="AlphaFoldDB" id="A0A1G6BFK8"/>
<sequence length="185" mass="20919">MKNIKNKTFGVLLGGLLLPALLSSPVQADELHVAASYSTDHLNGLRVGYRWTDGPKILPESWFALVGSPRVHWELGLNTWVNSRHSDDRLNALTFSPVLQWTLTQSNRPLFLEAGIGVSLLDDQQISDRDLSISFQFEDRIGLSWQYDPISEARLSFSYAHYSQADLARPNDGLDFWVLTWHVPI</sequence>
<keyword evidence="1" id="KW-0732">Signal</keyword>
<dbReference type="Gene3D" id="2.40.160.20">
    <property type="match status" value="1"/>
</dbReference>
<dbReference type="RefSeq" id="WP_092591927.1">
    <property type="nucleotide sequence ID" value="NZ_FMXN01000003.1"/>
</dbReference>
<gene>
    <name evidence="2" type="ORF">SAMN02927930_00766</name>
</gene>
<evidence type="ECO:0000313" key="2">
    <source>
        <dbReference type="EMBL" id="SDB19336.1"/>
    </source>
</evidence>
<evidence type="ECO:0000256" key="1">
    <source>
        <dbReference type="SAM" id="SignalP"/>
    </source>
</evidence>
<reference evidence="3" key="1">
    <citation type="submission" date="2016-10" db="EMBL/GenBank/DDBJ databases">
        <authorList>
            <person name="Varghese N."/>
            <person name="Submissions S."/>
        </authorList>
    </citation>
    <scope>NUCLEOTIDE SEQUENCE [LARGE SCALE GENOMIC DNA]</scope>
    <source>
        <strain evidence="3">CGMCC 1.10824</strain>
    </source>
</reference>
<dbReference type="Proteomes" id="UP000199626">
    <property type="component" value="Unassembled WGS sequence"/>
</dbReference>
<accession>A0A1G6BFK8</accession>
<dbReference type="EMBL" id="FMXN01000003">
    <property type="protein sequence ID" value="SDB19336.1"/>
    <property type="molecule type" value="Genomic_DNA"/>
</dbReference>
<proteinExistence type="predicted"/>
<dbReference type="InterPro" id="IPR018550">
    <property type="entry name" value="Lipid-A_deacylase-rel"/>
</dbReference>
<name>A0A1G6BFK8_9GAMM</name>
<dbReference type="OrthoDB" id="9797122at2"/>
<feature type="signal peptide" evidence="1">
    <location>
        <begin position="1"/>
        <end position="28"/>
    </location>
</feature>
<protein>
    <submittedName>
        <fullName evidence="2">Lipid A 3-O-deacylase (PagL)</fullName>
    </submittedName>
</protein>
<dbReference type="STRING" id="1159017.SAMN02927930_00766"/>
<evidence type="ECO:0000313" key="3">
    <source>
        <dbReference type="Proteomes" id="UP000199626"/>
    </source>
</evidence>
<organism evidence="2 3">
    <name type="scientific">Pseudidiomarina indica</name>
    <dbReference type="NCBI Taxonomy" id="1159017"/>
    <lineage>
        <taxon>Bacteria</taxon>
        <taxon>Pseudomonadati</taxon>
        <taxon>Pseudomonadota</taxon>
        <taxon>Gammaproteobacteria</taxon>
        <taxon>Alteromonadales</taxon>
        <taxon>Idiomarinaceae</taxon>
        <taxon>Pseudidiomarina</taxon>
    </lineage>
</organism>
<dbReference type="Pfam" id="PF09411">
    <property type="entry name" value="PagL"/>
    <property type="match status" value="1"/>
</dbReference>
<keyword evidence="3" id="KW-1185">Reference proteome</keyword>